<evidence type="ECO:0000313" key="4">
    <source>
        <dbReference type="EMBL" id="KLO12430.1"/>
    </source>
</evidence>
<dbReference type="PROSITE" id="PS50837">
    <property type="entry name" value="NACHT"/>
    <property type="match status" value="1"/>
</dbReference>
<feature type="domain" description="NACHT" evidence="3">
    <location>
        <begin position="352"/>
        <end position="497"/>
    </location>
</feature>
<dbReference type="Gene3D" id="3.40.50.300">
    <property type="entry name" value="P-loop containing nucleotide triphosphate hydrolases"/>
    <property type="match status" value="1"/>
</dbReference>
<dbReference type="PANTHER" id="PTHR10039">
    <property type="entry name" value="AMELOGENIN"/>
    <property type="match status" value="1"/>
</dbReference>
<dbReference type="Pfam" id="PF24883">
    <property type="entry name" value="NPHP3_N"/>
    <property type="match status" value="2"/>
</dbReference>
<dbReference type="InterPro" id="IPR056884">
    <property type="entry name" value="NPHP3-like_N"/>
</dbReference>
<keyword evidence="1" id="KW-0677">Repeat</keyword>
<proteinExistence type="predicted"/>
<dbReference type="STRING" id="27342.A0A0H2RKD6"/>
<dbReference type="Proteomes" id="UP000053477">
    <property type="component" value="Unassembled WGS sequence"/>
</dbReference>
<dbReference type="EMBL" id="KQ085978">
    <property type="protein sequence ID" value="KLO12430.1"/>
    <property type="molecule type" value="Genomic_DNA"/>
</dbReference>
<keyword evidence="5" id="KW-1185">Reference proteome</keyword>
<feature type="compositionally biased region" description="Basic and acidic residues" evidence="2">
    <location>
        <begin position="84"/>
        <end position="98"/>
    </location>
</feature>
<evidence type="ECO:0000256" key="2">
    <source>
        <dbReference type="SAM" id="MobiDB-lite"/>
    </source>
</evidence>
<protein>
    <recommendedName>
        <fullName evidence="3">NACHT domain-containing protein</fullName>
    </recommendedName>
</protein>
<evidence type="ECO:0000313" key="5">
    <source>
        <dbReference type="Proteomes" id="UP000053477"/>
    </source>
</evidence>
<reference evidence="4 5" key="1">
    <citation type="submission" date="2015-04" db="EMBL/GenBank/DDBJ databases">
        <title>Complete genome sequence of Schizopora paradoxa KUC8140, a cosmopolitan wood degrader in East Asia.</title>
        <authorList>
            <consortium name="DOE Joint Genome Institute"/>
            <person name="Min B."/>
            <person name="Park H."/>
            <person name="Jang Y."/>
            <person name="Kim J.-J."/>
            <person name="Kim K.H."/>
            <person name="Pangilinan J."/>
            <person name="Lipzen A."/>
            <person name="Riley R."/>
            <person name="Grigoriev I.V."/>
            <person name="Spatafora J.W."/>
            <person name="Choi I.-G."/>
        </authorList>
    </citation>
    <scope>NUCLEOTIDE SEQUENCE [LARGE SCALE GENOMIC DNA]</scope>
    <source>
        <strain evidence="4 5">KUC8140</strain>
    </source>
</reference>
<dbReference type="OrthoDB" id="538223at2759"/>
<sequence length="1287" mass="144369">MARTTKRRTTDMARAGATGRSLKRRFLDIVLCKQSTLDSDLNDVAYRPRGNLKSPHAADRSGISVGARSTGDGSGAYDSNPAKRSIEFHEPSSSKIEDSQSCADGQSKEQTLRPGSQYPGPADGKDDSTSKVSYSHLIQTTDSLVTAVLEGLKDVGSNLPGIGAIAVVLSMKDKIQLEGSNRKEVDEILKYIEVLCRSADGTTGISDLPQMKPIKLSGDLIEHLKRASQDLEATKGRNRINRFINARAIEAELKAIWEGIQRHMNEFQFQASLKSDHVLDEVFKLILNEAEKEEEARINGIIDCMPVANLARHDAQRTKKSRVVSCSVGTRVNVIQEIQDWVMATERDDERHVFWLNGLAGTGKSTVAKSVAEWALQEKILGANFFFSRDIAELSKPSLVFPTISFELSRFDAQFKRALYDVLAEDSRIPFLNLEQQFEKLICAPFAACRGKRPILIMLDALDECAEDTDILLRLLLKYKAEGSEGPMLRIFITSRPEVGIRSELYQPAVKNQYDKLILHDIDASTVREDIRTYLDLEFSKMKSRLLSSHIPSDWPAQADRETLLDLCGRFFAYAATAIRFIGDEIVGDPVEQLRDILQIAGSAREASHLTPSENAKPYADLDALYLGVLTQSVSKTAAGRYAKRIKLVIMAVLCLRRPLSVSNLAHLLSLSTGDVLNALRNLHSVLVVPDEEDDLLRFFHASFPDFIQDPERCSDLRFYVDRKSNEVQSLEHTLALRCMAALGKVDFSYELPDLIRYGLRHWTSHLESGSPHETCTDMEPPGESLYSRPPQLRYAPYYLSQRRELEIQQIQDWLTRPDDTAPYVLWLGGKGSARLEKSDLAVTIANWVRKEGNFLSGCFVLGCDKEDIELQDPKCVFPALAAQLAVSDSRFSDELRKVLCGNPGVPSSTNLEEQFDRLIAKPLSACQSDRPFLAILASDGHSLTEGGEKILKVLLQQVGLGTGSFRVLVSCKAKAYYGKYIPTSVTSQRKSMTLNIASIQGRVDIECYLEETICELAKGVEIAGLTNNIPEGWPPREEFHRLVYVCGDSQWFAETALRFILDKRHQNPISRLQEFFQIEDIQPSNENDPSTVEHLNCEKFYLHILNQALTEFRFRKSTKSGIDEDHWQVTALFRQIVAVAIRMRRGKSSTIHDLSEFLSVDAEEILSALDPIQPLIYFNNSKISESPVVDCNPDFAGFIEGGRRCSDKRFAIDISAQSDFMALRCLKTMRNKVESKPPMRYADENWIYHIKGGTGLEHAMPQERKVLTYRPEHIPFAANVKLGTHN</sequence>
<dbReference type="InterPro" id="IPR027417">
    <property type="entry name" value="P-loop_NTPase"/>
</dbReference>
<evidence type="ECO:0000259" key="3">
    <source>
        <dbReference type="PROSITE" id="PS50837"/>
    </source>
</evidence>
<gene>
    <name evidence="4" type="ORF">SCHPADRAFT_998163</name>
</gene>
<dbReference type="InterPro" id="IPR007111">
    <property type="entry name" value="NACHT_NTPase"/>
</dbReference>
<organism evidence="4 5">
    <name type="scientific">Schizopora paradoxa</name>
    <dbReference type="NCBI Taxonomy" id="27342"/>
    <lineage>
        <taxon>Eukaryota</taxon>
        <taxon>Fungi</taxon>
        <taxon>Dikarya</taxon>
        <taxon>Basidiomycota</taxon>
        <taxon>Agaricomycotina</taxon>
        <taxon>Agaricomycetes</taxon>
        <taxon>Hymenochaetales</taxon>
        <taxon>Schizoporaceae</taxon>
        <taxon>Schizopora</taxon>
    </lineage>
</organism>
<accession>A0A0H2RKD6</accession>
<name>A0A0H2RKD6_9AGAM</name>
<dbReference type="PANTHER" id="PTHR10039:SF14">
    <property type="entry name" value="NACHT DOMAIN-CONTAINING PROTEIN"/>
    <property type="match status" value="1"/>
</dbReference>
<dbReference type="InParanoid" id="A0A0H2RKD6"/>
<dbReference type="SUPFAM" id="SSF52540">
    <property type="entry name" value="P-loop containing nucleoside triphosphate hydrolases"/>
    <property type="match status" value="1"/>
</dbReference>
<feature type="region of interest" description="Disordered" evidence="2">
    <location>
        <begin position="43"/>
        <end position="133"/>
    </location>
</feature>
<evidence type="ECO:0000256" key="1">
    <source>
        <dbReference type="ARBA" id="ARBA00022737"/>
    </source>
</evidence>